<dbReference type="Gene3D" id="2.60.200.20">
    <property type="match status" value="1"/>
</dbReference>
<name>A0A5B9PC56_9BACT</name>
<sequence>MIWVDGVGGYMVCADTVNSIGQATQQNEVSIPISGDIHQVHAKIQSADSGHLLHPVGPVFVDQQSVHDPQLLTDNRTFEMGDSVSLRYCKPHPWSTTAVIRFESRNRTYPWSDAVLIAGNTIILGPNAQSHIRCTRWEHEVILLRRDGQWFCRSFADFSIDGSPIEMEGELNANSRVEGRDFSFSLEPLEA</sequence>
<dbReference type="EMBL" id="CP042912">
    <property type="protein sequence ID" value="QEG20691.1"/>
    <property type="molecule type" value="Genomic_DNA"/>
</dbReference>
<proteinExistence type="predicted"/>
<dbReference type="KEGG" id="mff:MFFC18_05420"/>
<dbReference type="STRING" id="980251.GCA_001642875_02273"/>
<dbReference type="SUPFAM" id="SSF49879">
    <property type="entry name" value="SMAD/FHA domain"/>
    <property type="match status" value="1"/>
</dbReference>
<evidence type="ECO:0000313" key="1">
    <source>
        <dbReference type="EMBL" id="QEG20691.1"/>
    </source>
</evidence>
<protein>
    <recommendedName>
        <fullName evidence="3">FHA domain-containing protein</fullName>
    </recommendedName>
</protein>
<keyword evidence="2" id="KW-1185">Reference proteome</keyword>
<dbReference type="InterPro" id="IPR008984">
    <property type="entry name" value="SMAD_FHA_dom_sf"/>
</dbReference>
<dbReference type="Proteomes" id="UP000322214">
    <property type="component" value="Chromosome"/>
</dbReference>
<reference evidence="1 2" key="1">
    <citation type="submission" date="2019-08" db="EMBL/GenBank/DDBJ databases">
        <title>Deep-cultivation of Planctomycetes and their phenomic and genomic characterization uncovers novel biology.</title>
        <authorList>
            <person name="Wiegand S."/>
            <person name="Jogler M."/>
            <person name="Boedeker C."/>
            <person name="Pinto D."/>
            <person name="Vollmers J."/>
            <person name="Rivas-Marin E."/>
            <person name="Kohn T."/>
            <person name="Peeters S.H."/>
            <person name="Heuer A."/>
            <person name="Rast P."/>
            <person name="Oberbeckmann S."/>
            <person name="Bunk B."/>
            <person name="Jeske O."/>
            <person name="Meyerdierks A."/>
            <person name="Storesund J.E."/>
            <person name="Kallscheuer N."/>
            <person name="Luecker S."/>
            <person name="Lage O.M."/>
            <person name="Pohl T."/>
            <person name="Merkel B.J."/>
            <person name="Hornburger P."/>
            <person name="Mueller R.-W."/>
            <person name="Bruemmer F."/>
            <person name="Labrenz M."/>
            <person name="Spormann A.M."/>
            <person name="Op den Camp H."/>
            <person name="Overmann J."/>
            <person name="Amann R."/>
            <person name="Jetten M.S.M."/>
            <person name="Mascher T."/>
            <person name="Medema M.H."/>
            <person name="Devos D.P."/>
            <person name="Kaster A.-K."/>
            <person name="Ovreas L."/>
            <person name="Rohde M."/>
            <person name="Galperin M.Y."/>
            <person name="Jogler C."/>
        </authorList>
    </citation>
    <scope>NUCLEOTIDE SEQUENCE [LARGE SCALE GENOMIC DNA]</scope>
    <source>
        <strain evidence="1 2">FC18</strain>
    </source>
</reference>
<gene>
    <name evidence="1" type="ORF">MFFC18_05420</name>
</gene>
<dbReference type="AlphaFoldDB" id="A0A5B9PC56"/>
<accession>A0A5B9PC56</accession>
<organism evidence="1 2">
    <name type="scientific">Mariniblastus fucicola</name>
    <dbReference type="NCBI Taxonomy" id="980251"/>
    <lineage>
        <taxon>Bacteria</taxon>
        <taxon>Pseudomonadati</taxon>
        <taxon>Planctomycetota</taxon>
        <taxon>Planctomycetia</taxon>
        <taxon>Pirellulales</taxon>
        <taxon>Pirellulaceae</taxon>
        <taxon>Mariniblastus</taxon>
    </lineage>
</organism>
<evidence type="ECO:0000313" key="2">
    <source>
        <dbReference type="Proteomes" id="UP000322214"/>
    </source>
</evidence>
<evidence type="ECO:0008006" key="3">
    <source>
        <dbReference type="Google" id="ProtNLM"/>
    </source>
</evidence>